<gene>
    <name evidence="1" type="ORF">CTM88_09235</name>
</gene>
<dbReference type="EMBL" id="PYMK01000008">
    <property type="protein sequence ID" value="PSU29184.1"/>
    <property type="molecule type" value="Genomic_DNA"/>
</dbReference>
<organism evidence="1 2">
    <name type="scientific">Photobacterium aquimaris</name>
    <dbReference type="NCBI Taxonomy" id="512643"/>
    <lineage>
        <taxon>Bacteria</taxon>
        <taxon>Pseudomonadati</taxon>
        <taxon>Pseudomonadota</taxon>
        <taxon>Gammaproteobacteria</taxon>
        <taxon>Vibrionales</taxon>
        <taxon>Vibrionaceae</taxon>
        <taxon>Photobacterium</taxon>
    </lineage>
</organism>
<proteinExistence type="predicted"/>
<evidence type="ECO:0000313" key="2">
    <source>
        <dbReference type="Proteomes" id="UP000240254"/>
    </source>
</evidence>
<comment type="caution">
    <text evidence="1">The sequence shown here is derived from an EMBL/GenBank/DDBJ whole genome shotgun (WGS) entry which is preliminary data.</text>
</comment>
<protein>
    <submittedName>
        <fullName evidence="1">Uncharacterized protein</fullName>
    </submittedName>
</protein>
<sequence>MAFMIALHSTSHDTHPHNKQSKIDTINKLSRKNAIIPIVQRHFLLDHEITAHIYITFSAYLIL</sequence>
<dbReference type="AlphaFoldDB" id="A0A2T3ILD1"/>
<accession>A0A2T3ILD1</accession>
<evidence type="ECO:0000313" key="1">
    <source>
        <dbReference type="EMBL" id="PSU29184.1"/>
    </source>
</evidence>
<name>A0A2T3ILD1_9GAMM</name>
<reference evidence="1 2" key="1">
    <citation type="submission" date="2018-03" db="EMBL/GenBank/DDBJ databases">
        <title>Whole genome sequencing of Histamine producing bacteria.</title>
        <authorList>
            <person name="Butler K."/>
        </authorList>
    </citation>
    <scope>NUCLEOTIDE SEQUENCE [LARGE SCALE GENOMIC DNA]</scope>
    <source>
        <strain evidence="1 2">BS2</strain>
    </source>
</reference>
<dbReference type="Proteomes" id="UP000240254">
    <property type="component" value="Unassembled WGS sequence"/>
</dbReference>